<dbReference type="OrthoDB" id="440760at2759"/>
<dbReference type="GO" id="GO:0005730">
    <property type="term" value="C:nucleolus"/>
    <property type="evidence" value="ECO:0007669"/>
    <property type="project" value="UniProtKB-SubCell"/>
</dbReference>
<organism evidence="7 8">
    <name type="scientific">Hypocrea virens (strain Gv29-8 / FGSC 10586)</name>
    <name type="common">Gliocladium virens</name>
    <name type="synonym">Trichoderma virens</name>
    <dbReference type="NCBI Taxonomy" id="413071"/>
    <lineage>
        <taxon>Eukaryota</taxon>
        <taxon>Fungi</taxon>
        <taxon>Dikarya</taxon>
        <taxon>Ascomycota</taxon>
        <taxon>Pezizomycotina</taxon>
        <taxon>Sordariomycetes</taxon>
        <taxon>Hypocreomycetidae</taxon>
        <taxon>Hypocreales</taxon>
        <taxon>Hypocreaceae</taxon>
        <taxon>Trichoderma</taxon>
    </lineage>
</organism>
<dbReference type="InterPro" id="IPR019495">
    <property type="entry name" value="EXOSC1_C"/>
</dbReference>
<dbReference type="HOGENOM" id="CLU_611151_0_0_1"/>
<dbReference type="Pfam" id="PF14382">
    <property type="entry name" value="ECR1_N"/>
    <property type="match status" value="1"/>
</dbReference>
<dbReference type="EMBL" id="ABDF02000001">
    <property type="protein sequence ID" value="EHK27274.1"/>
    <property type="molecule type" value="Genomic_DNA"/>
</dbReference>
<dbReference type="GO" id="GO:0005737">
    <property type="term" value="C:cytoplasm"/>
    <property type="evidence" value="ECO:0007669"/>
    <property type="project" value="TreeGrafter"/>
</dbReference>
<dbReference type="PANTHER" id="PTHR12686:SF8">
    <property type="entry name" value="EXOSOME COMPLEX COMPONENT CSL4"/>
    <property type="match status" value="1"/>
</dbReference>
<evidence type="ECO:0000256" key="5">
    <source>
        <dbReference type="SAM" id="MobiDB-lite"/>
    </source>
</evidence>
<evidence type="ECO:0000313" key="8">
    <source>
        <dbReference type="Proteomes" id="UP000007115"/>
    </source>
</evidence>
<dbReference type="InParanoid" id="G9MDX8"/>
<comment type="subcellular location">
    <subcellularLocation>
        <location evidence="1">Nucleus</location>
        <location evidence="1">Nucleolus</location>
    </subcellularLocation>
</comment>
<name>G9MDX8_HYPVG</name>
<feature type="region of interest" description="Disordered" evidence="5">
    <location>
        <begin position="405"/>
        <end position="437"/>
    </location>
</feature>
<dbReference type="SUPFAM" id="SSF144284">
    <property type="entry name" value="Sec2 N-terminal region"/>
    <property type="match status" value="1"/>
</dbReference>
<dbReference type="PANTHER" id="PTHR12686">
    <property type="entry name" value="3'-5' EXORIBONUCLEASE CSL4-RELATED"/>
    <property type="match status" value="1"/>
</dbReference>
<keyword evidence="3" id="KW-0271">Exosome</keyword>
<feature type="non-terminal residue" evidence="7">
    <location>
        <position position="529"/>
    </location>
</feature>
<dbReference type="Gene3D" id="2.40.50.100">
    <property type="match status" value="1"/>
</dbReference>
<dbReference type="InterPro" id="IPR012340">
    <property type="entry name" value="NA-bd_OB-fold"/>
</dbReference>
<sequence>MATDGIPSLAIPGTILGPASKYASGPGTHIYEGSIVSSLLGNVAVIAPAKAPGPVKRLNKITAPSVEELATISVIRRGRKREVLPDVGNIVLARVVRLMPKQAIVVIQQVGETVLQTEWQGVIRVQDVRATEQDKVKIHESFKPGDIVRAQVISLGDQANYYLSTASNELGVIMATSDVGNDMVPISWKEFKDPETGISILSILLSSSGRHPQVLVLPFAASSVSPVANYSIEPPVCMMYSCGSSHRPALHQLIAGDIKCPEADPAAVSLPPQPPPKPCYCTRTRSSAASMSSTMVVTASKTTSLFVDPSPSCCPSCGFVIPPQHDEPPSTQLLDAQARIAELETHVFQLNQKATAAVNRWAEYEAELSKLRAKLSSSPEPSTQSPTRSSFFQAGATRISALMYSRRSQPASPPASKPMPPVTPPPTDSSPMRTPSRTTEDLLEALNKEQMLRRAAEGRLNATNKEVEELSVTLFEQANEMVATERRARAALEQRISELEKRDVEKKQRLDKLELAMHRIEKVKTLLLE</sequence>
<evidence type="ECO:0000256" key="2">
    <source>
        <dbReference type="ARBA" id="ARBA00022490"/>
    </source>
</evidence>
<evidence type="ECO:0000313" key="7">
    <source>
        <dbReference type="EMBL" id="EHK27274.1"/>
    </source>
</evidence>
<evidence type="ECO:0000256" key="3">
    <source>
        <dbReference type="ARBA" id="ARBA00022835"/>
    </source>
</evidence>
<dbReference type="Pfam" id="PF10447">
    <property type="entry name" value="EXOSC1"/>
    <property type="match status" value="1"/>
</dbReference>
<dbReference type="InterPro" id="IPR025721">
    <property type="entry name" value="Exosome_cplx_N_dom"/>
</dbReference>
<dbReference type="InterPro" id="IPR009449">
    <property type="entry name" value="Sec2_N"/>
</dbReference>
<dbReference type="AlphaFoldDB" id="G9MDX8"/>
<dbReference type="InterPro" id="IPR003029">
    <property type="entry name" value="S1_domain"/>
</dbReference>
<dbReference type="STRING" id="413071.G9MDX8"/>
<dbReference type="GO" id="GO:0000176">
    <property type="term" value="C:nuclear exosome (RNase complex)"/>
    <property type="evidence" value="ECO:0007669"/>
    <property type="project" value="TreeGrafter"/>
</dbReference>
<dbReference type="SUPFAM" id="SSF110324">
    <property type="entry name" value="Ribosomal L27 protein-like"/>
    <property type="match status" value="1"/>
</dbReference>
<evidence type="ECO:0000259" key="6">
    <source>
        <dbReference type="SMART" id="SM00316"/>
    </source>
</evidence>
<dbReference type="InterPro" id="IPR039771">
    <property type="entry name" value="Csl4"/>
</dbReference>
<dbReference type="GeneID" id="25786993"/>
<dbReference type="RefSeq" id="XP_013961480.1">
    <property type="nucleotide sequence ID" value="XM_014106005.1"/>
</dbReference>
<dbReference type="Pfam" id="PF06428">
    <property type="entry name" value="Sec2p"/>
    <property type="match status" value="1"/>
</dbReference>
<accession>G9MDX8</accession>
<evidence type="ECO:0000256" key="1">
    <source>
        <dbReference type="ARBA" id="ARBA00004604"/>
    </source>
</evidence>
<comment type="caution">
    <text evidence="7">The sequence shown here is derived from an EMBL/GenBank/DDBJ whole genome shotgun (WGS) entry which is preliminary data.</text>
</comment>
<keyword evidence="2" id="KW-0963">Cytoplasm</keyword>
<dbReference type="SUPFAM" id="SSF50249">
    <property type="entry name" value="Nucleic acid-binding proteins"/>
    <property type="match status" value="1"/>
</dbReference>
<protein>
    <recommendedName>
        <fullName evidence="6">S1 motif domain-containing protein</fullName>
    </recommendedName>
</protein>
<feature type="coiled-coil region" evidence="4">
    <location>
        <begin position="453"/>
        <end position="516"/>
    </location>
</feature>
<proteinExistence type="predicted"/>
<dbReference type="CDD" id="cd05791">
    <property type="entry name" value="S1_CSL4"/>
    <property type="match status" value="1"/>
</dbReference>
<dbReference type="SMART" id="SM00316">
    <property type="entry name" value="S1"/>
    <property type="match status" value="1"/>
</dbReference>
<evidence type="ECO:0000256" key="4">
    <source>
        <dbReference type="SAM" id="Coils"/>
    </source>
</evidence>
<keyword evidence="4" id="KW-0175">Coiled coil</keyword>
<dbReference type="GO" id="GO:0006396">
    <property type="term" value="P:RNA processing"/>
    <property type="evidence" value="ECO:0007669"/>
    <property type="project" value="InterPro"/>
</dbReference>
<feature type="compositionally biased region" description="Pro residues" evidence="5">
    <location>
        <begin position="411"/>
        <end position="428"/>
    </location>
</feature>
<feature type="domain" description="S1 motif" evidence="6">
    <location>
        <begin position="86"/>
        <end position="166"/>
    </location>
</feature>
<keyword evidence="8" id="KW-1185">Reference proteome</keyword>
<dbReference type="VEuPathDB" id="FungiDB:TRIVIDRAFT_114665"/>
<dbReference type="GO" id="GO:0003723">
    <property type="term" value="F:RNA binding"/>
    <property type="evidence" value="ECO:0007669"/>
    <property type="project" value="InterPro"/>
</dbReference>
<reference evidence="7 8" key="1">
    <citation type="journal article" date="2011" name="Genome Biol.">
        <title>Comparative genome sequence analysis underscores mycoparasitism as the ancestral life style of Trichoderma.</title>
        <authorList>
            <person name="Kubicek C.P."/>
            <person name="Herrera-Estrella A."/>
            <person name="Seidl-Seiboth V."/>
            <person name="Martinez D.A."/>
            <person name="Druzhinina I.S."/>
            <person name="Thon M."/>
            <person name="Zeilinger S."/>
            <person name="Casas-Flores S."/>
            <person name="Horwitz B.A."/>
            <person name="Mukherjee P.K."/>
            <person name="Mukherjee M."/>
            <person name="Kredics L."/>
            <person name="Alcaraz L.D."/>
            <person name="Aerts A."/>
            <person name="Antal Z."/>
            <person name="Atanasova L."/>
            <person name="Cervantes-Badillo M.G."/>
            <person name="Challacombe J."/>
            <person name="Chertkov O."/>
            <person name="McCluskey K."/>
            <person name="Coulpier F."/>
            <person name="Deshpande N."/>
            <person name="von Doehren H."/>
            <person name="Ebbole D.J."/>
            <person name="Esquivel-Naranjo E.U."/>
            <person name="Fekete E."/>
            <person name="Flipphi M."/>
            <person name="Glaser F."/>
            <person name="Gomez-Rodriguez E.Y."/>
            <person name="Gruber S."/>
            <person name="Han C."/>
            <person name="Henrissat B."/>
            <person name="Hermosa R."/>
            <person name="Hernandez-Onate M."/>
            <person name="Karaffa L."/>
            <person name="Kosti I."/>
            <person name="Le Crom S."/>
            <person name="Lindquist E."/>
            <person name="Lucas S."/>
            <person name="Luebeck M."/>
            <person name="Luebeck P.S."/>
            <person name="Margeot A."/>
            <person name="Metz B."/>
            <person name="Misra M."/>
            <person name="Nevalainen H."/>
            <person name="Omann M."/>
            <person name="Packer N."/>
            <person name="Perrone G."/>
            <person name="Uresti-Rivera E.E."/>
            <person name="Salamov A."/>
            <person name="Schmoll M."/>
            <person name="Seiboth B."/>
            <person name="Shapiro H."/>
            <person name="Sukno S."/>
            <person name="Tamayo-Ramos J.A."/>
            <person name="Tisch D."/>
            <person name="Wiest A."/>
            <person name="Wilkinson H.H."/>
            <person name="Zhang M."/>
            <person name="Coutinho P.M."/>
            <person name="Kenerley C.M."/>
            <person name="Monte E."/>
            <person name="Baker S.E."/>
            <person name="Grigoriev I.V."/>
        </authorList>
    </citation>
    <scope>NUCLEOTIDE SEQUENCE [LARGE SCALE GENOMIC DNA]</scope>
    <source>
        <strain evidence="8">Gv29-8 / FGSC 10586</strain>
    </source>
</reference>
<dbReference type="Proteomes" id="UP000007115">
    <property type="component" value="Unassembled WGS sequence"/>
</dbReference>
<gene>
    <name evidence="7" type="ORF">TRIVIDRAFT_114665</name>
</gene>
<dbReference type="Gene3D" id="6.10.140.910">
    <property type="match status" value="1"/>
</dbReference>
<dbReference type="OMA" id="ASCATNI"/>
<dbReference type="Gene3D" id="2.40.50.140">
    <property type="entry name" value="Nucleic acid-binding proteins"/>
    <property type="match status" value="1"/>
</dbReference>
<dbReference type="eggNOG" id="KOG3409">
    <property type="taxonomic scope" value="Eukaryota"/>
</dbReference>